<organism evidence="2 3">
    <name type="scientific">Ancylostoma ceylanicum</name>
    <dbReference type="NCBI Taxonomy" id="53326"/>
    <lineage>
        <taxon>Eukaryota</taxon>
        <taxon>Metazoa</taxon>
        <taxon>Ecdysozoa</taxon>
        <taxon>Nematoda</taxon>
        <taxon>Chromadorea</taxon>
        <taxon>Rhabditida</taxon>
        <taxon>Rhabditina</taxon>
        <taxon>Rhabditomorpha</taxon>
        <taxon>Strongyloidea</taxon>
        <taxon>Ancylostomatidae</taxon>
        <taxon>Ancylostomatinae</taxon>
        <taxon>Ancylostoma</taxon>
    </lineage>
</organism>
<evidence type="ECO:0000313" key="3">
    <source>
        <dbReference type="Proteomes" id="UP000024635"/>
    </source>
</evidence>
<evidence type="ECO:0000313" key="2">
    <source>
        <dbReference type="EMBL" id="EYC05135.1"/>
    </source>
</evidence>
<gene>
    <name evidence="2" type="primary">Acey_s0084.g1796</name>
    <name evidence="2" type="ORF">Y032_0084g1796</name>
</gene>
<dbReference type="Proteomes" id="UP000024635">
    <property type="component" value="Unassembled WGS sequence"/>
</dbReference>
<reference evidence="3" key="1">
    <citation type="journal article" date="2015" name="Nat. Genet.">
        <title>The genome and transcriptome of the zoonotic hookworm Ancylostoma ceylanicum identify infection-specific gene families.</title>
        <authorList>
            <person name="Schwarz E.M."/>
            <person name="Hu Y."/>
            <person name="Antoshechkin I."/>
            <person name="Miller M.M."/>
            <person name="Sternberg P.W."/>
            <person name="Aroian R.V."/>
        </authorList>
    </citation>
    <scope>NUCLEOTIDE SEQUENCE</scope>
    <source>
        <strain evidence="3">HY135</strain>
    </source>
</reference>
<dbReference type="EMBL" id="JARK01001420">
    <property type="protein sequence ID" value="EYC05135.1"/>
    <property type="molecule type" value="Genomic_DNA"/>
</dbReference>
<protein>
    <submittedName>
        <fullName evidence="2">Uncharacterized protein</fullName>
    </submittedName>
</protein>
<accession>A0A016TQV3</accession>
<sequence>MDCATAPSRRGLNEECGESMLQPSKSGQKLLTNKCKNLCEITPIHHRTHGGSAATPRLKNKKSNKRDFSTAILPQETNKDDFSESNSAIRKTFKALMAFYRLTKWLVERQWFMAMD</sequence>
<evidence type="ECO:0000256" key="1">
    <source>
        <dbReference type="SAM" id="MobiDB-lite"/>
    </source>
</evidence>
<proteinExistence type="predicted"/>
<comment type="caution">
    <text evidence="2">The sequence shown here is derived from an EMBL/GenBank/DDBJ whole genome shotgun (WGS) entry which is preliminary data.</text>
</comment>
<dbReference type="AlphaFoldDB" id="A0A016TQV3"/>
<name>A0A016TQV3_9BILA</name>
<keyword evidence="3" id="KW-1185">Reference proteome</keyword>
<feature type="region of interest" description="Disordered" evidence="1">
    <location>
        <begin position="1"/>
        <end position="23"/>
    </location>
</feature>